<gene>
    <name evidence="3" type="ORF">ACFYNQ_15605</name>
</gene>
<name>A0ABW6M1F9_9ACTN</name>
<dbReference type="PANTHER" id="PTHR11487">
    <property type="entry name" value="THIOESTERASE"/>
    <property type="match status" value="1"/>
</dbReference>
<dbReference type="InterPro" id="IPR029058">
    <property type="entry name" value="AB_hydrolase_fold"/>
</dbReference>
<keyword evidence="4" id="KW-1185">Reference proteome</keyword>
<comment type="similarity">
    <text evidence="1">Belongs to the thioesterase family.</text>
</comment>
<sequence>MTGPTAYAPHDTAYLMPGQPDPAAARIRLLCFHHAGGAGSSFATWQQALPPDVAVVPVQLPGREHRAREPRFRELDPLVADLNDRLGTLLDLPHSFYGHSMGGLIAHALAAYRHTLGLRAPEQLIVGAVAAPHAARPQLPFHDVPDDELIHWMISVGGVPELVLRYPDWVAKAAALLRDDLVLAASHRPRTGERLPCPIHVLTGSSDPLLSVERAADWDRHTSAGCRVHVINGGHFFTRENSGTVTGLLGGLLSGRP</sequence>
<reference evidence="3 4" key="1">
    <citation type="submission" date="2024-10" db="EMBL/GenBank/DDBJ databases">
        <title>The Natural Products Discovery Center: Release of the First 8490 Sequenced Strains for Exploring Actinobacteria Biosynthetic Diversity.</title>
        <authorList>
            <person name="Kalkreuter E."/>
            <person name="Kautsar S.A."/>
            <person name="Yang D."/>
            <person name="Bader C.D."/>
            <person name="Teijaro C.N."/>
            <person name="Fluegel L."/>
            <person name="Davis C.M."/>
            <person name="Simpson J.R."/>
            <person name="Lauterbach L."/>
            <person name="Steele A.D."/>
            <person name="Gui C."/>
            <person name="Meng S."/>
            <person name="Li G."/>
            <person name="Viehrig K."/>
            <person name="Ye F."/>
            <person name="Su P."/>
            <person name="Kiefer A.F."/>
            <person name="Nichols A."/>
            <person name="Cepeda A.J."/>
            <person name="Yan W."/>
            <person name="Fan B."/>
            <person name="Jiang Y."/>
            <person name="Adhikari A."/>
            <person name="Zheng C.-J."/>
            <person name="Schuster L."/>
            <person name="Cowan T.M."/>
            <person name="Smanski M.J."/>
            <person name="Chevrette M.G."/>
            <person name="De Carvalho L.P.S."/>
            <person name="Shen B."/>
        </authorList>
    </citation>
    <scope>NUCLEOTIDE SEQUENCE [LARGE SCALE GENOMIC DNA]</scope>
    <source>
        <strain evidence="3 4">NPDC006488</strain>
    </source>
</reference>
<dbReference type="EMBL" id="JBIAHM010000005">
    <property type="protein sequence ID" value="MFE9599985.1"/>
    <property type="molecule type" value="Genomic_DNA"/>
</dbReference>
<evidence type="ECO:0000256" key="1">
    <source>
        <dbReference type="ARBA" id="ARBA00007169"/>
    </source>
</evidence>
<evidence type="ECO:0000313" key="4">
    <source>
        <dbReference type="Proteomes" id="UP001601303"/>
    </source>
</evidence>
<dbReference type="SUPFAM" id="SSF53474">
    <property type="entry name" value="alpha/beta-Hydrolases"/>
    <property type="match status" value="1"/>
</dbReference>
<dbReference type="Proteomes" id="UP001601303">
    <property type="component" value="Unassembled WGS sequence"/>
</dbReference>
<feature type="domain" description="Thioesterase" evidence="2">
    <location>
        <begin position="28"/>
        <end position="243"/>
    </location>
</feature>
<dbReference type="InterPro" id="IPR001031">
    <property type="entry name" value="Thioesterase"/>
</dbReference>
<dbReference type="PANTHER" id="PTHR11487:SF0">
    <property type="entry name" value="S-ACYL FATTY ACID SYNTHASE THIOESTERASE, MEDIUM CHAIN"/>
    <property type="match status" value="1"/>
</dbReference>
<comment type="caution">
    <text evidence="3">The sequence shown here is derived from an EMBL/GenBank/DDBJ whole genome shotgun (WGS) entry which is preliminary data.</text>
</comment>
<proteinExistence type="inferred from homology"/>
<dbReference type="RefSeq" id="WP_388106211.1">
    <property type="nucleotide sequence ID" value="NZ_JBIAHM010000005.1"/>
</dbReference>
<organism evidence="3 4">
    <name type="scientific">Streptomyces hokutonensis</name>
    <dbReference type="NCBI Taxonomy" id="1306990"/>
    <lineage>
        <taxon>Bacteria</taxon>
        <taxon>Bacillati</taxon>
        <taxon>Actinomycetota</taxon>
        <taxon>Actinomycetes</taxon>
        <taxon>Kitasatosporales</taxon>
        <taxon>Streptomycetaceae</taxon>
        <taxon>Streptomyces</taxon>
    </lineage>
</organism>
<dbReference type="Pfam" id="PF00975">
    <property type="entry name" value="Thioesterase"/>
    <property type="match status" value="1"/>
</dbReference>
<accession>A0ABW6M1F9</accession>
<dbReference type="Gene3D" id="3.40.50.1820">
    <property type="entry name" value="alpha/beta hydrolase"/>
    <property type="match status" value="1"/>
</dbReference>
<dbReference type="InterPro" id="IPR012223">
    <property type="entry name" value="TEII"/>
</dbReference>
<protein>
    <submittedName>
        <fullName evidence="3">Thioesterase II family protein</fullName>
    </submittedName>
</protein>
<evidence type="ECO:0000313" key="3">
    <source>
        <dbReference type="EMBL" id="MFE9599985.1"/>
    </source>
</evidence>
<evidence type="ECO:0000259" key="2">
    <source>
        <dbReference type="Pfam" id="PF00975"/>
    </source>
</evidence>